<dbReference type="AlphaFoldDB" id="A0A0A8XUB7"/>
<evidence type="ECO:0000313" key="1">
    <source>
        <dbReference type="EMBL" id="JAD16353.1"/>
    </source>
</evidence>
<sequence length="48" mass="5583">MKGIWPVSHQTCFNMSWSQNKHAPFTDYASQQLSSSTFQVYDENMAPR</sequence>
<proteinExistence type="predicted"/>
<organism evidence="1">
    <name type="scientific">Arundo donax</name>
    <name type="common">Giant reed</name>
    <name type="synonym">Donax arundinaceus</name>
    <dbReference type="NCBI Taxonomy" id="35708"/>
    <lineage>
        <taxon>Eukaryota</taxon>
        <taxon>Viridiplantae</taxon>
        <taxon>Streptophyta</taxon>
        <taxon>Embryophyta</taxon>
        <taxon>Tracheophyta</taxon>
        <taxon>Spermatophyta</taxon>
        <taxon>Magnoliopsida</taxon>
        <taxon>Liliopsida</taxon>
        <taxon>Poales</taxon>
        <taxon>Poaceae</taxon>
        <taxon>PACMAD clade</taxon>
        <taxon>Arundinoideae</taxon>
        <taxon>Arundineae</taxon>
        <taxon>Arundo</taxon>
    </lineage>
</organism>
<dbReference type="EMBL" id="GBRH01281542">
    <property type="protein sequence ID" value="JAD16353.1"/>
    <property type="molecule type" value="Transcribed_RNA"/>
</dbReference>
<name>A0A0A8XUB7_ARUDO</name>
<accession>A0A0A8XUB7</accession>
<protein>
    <submittedName>
        <fullName evidence="1">Uncharacterized protein</fullName>
    </submittedName>
</protein>
<reference evidence="1" key="1">
    <citation type="submission" date="2014-09" db="EMBL/GenBank/DDBJ databases">
        <authorList>
            <person name="Magalhaes I.L.F."/>
            <person name="Oliveira U."/>
            <person name="Santos F.R."/>
            <person name="Vidigal T.H.D.A."/>
            <person name="Brescovit A.D."/>
            <person name="Santos A.J."/>
        </authorList>
    </citation>
    <scope>NUCLEOTIDE SEQUENCE</scope>
    <source>
        <tissue evidence="1">Shoot tissue taken approximately 20 cm above the soil surface</tissue>
    </source>
</reference>
<reference evidence="1" key="2">
    <citation type="journal article" date="2015" name="Data Brief">
        <title>Shoot transcriptome of the giant reed, Arundo donax.</title>
        <authorList>
            <person name="Barrero R.A."/>
            <person name="Guerrero F.D."/>
            <person name="Moolhuijzen P."/>
            <person name="Goolsby J.A."/>
            <person name="Tidwell J."/>
            <person name="Bellgard S.E."/>
            <person name="Bellgard M.I."/>
        </authorList>
    </citation>
    <scope>NUCLEOTIDE SEQUENCE</scope>
    <source>
        <tissue evidence="1">Shoot tissue taken approximately 20 cm above the soil surface</tissue>
    </source>
</reference>